<evidence type="ECO:0000313" key="2">
    <source>
        <dbReference type="EMBL" id="GGC10407.1"/>
    </source>
</evidence>
<comment type="caution">
    <text evidence="2">The sequence shown here is derived from an EMBL/GenBank/DDBJ whole genome shotgun (WGS) entry which is preliminary data.</text>
</comment>
<dbReference type="EMBL" id="BMCG01000003">
    <property type="protein sequence ID" value="GGC10407.1"/>
    <property type="molecule type" value="Genomic_DNA"/>
</dbReference>
<feature type="region of interest" description="Disordered" evidence="1">
    <location>
        <begin position="90"/>
        <end position="138"/>
    </location>
</feature>
<gene>
    <name evidence="2" type="ORF">GCM10007205_19400</name>
</gene>
<reference evidence="2" key="2">
    <citation type="submission" date="2020-09" db="EMBL/GenBank/DDBJ databases">
        <authorList>
            <person name="Sun Q."/>
            <person name="Sedlacek I."/>
        </authorList>
    </citation>
    <scope>NUCLEOTIDE SEQUENCE</scope>
    <source>
        <strain evidence="2">CCM 7086</strain>
    </source>
</reference>
<accession>A0A8J2XZF9</accession>
<sequence>MPIFQTQTDTIDILKNIADEQPDGVEWPAYAEVRNRMADHPDEHREQILNRKRAHALRYLGARKKRLAGGYSKVESRVFTPEFVSELGQANSTRRAMRNPWLGRSQTGRHDAETASSSAPNVLPFGPQSAADAGTSAS</sequence>
<proteinExistence type="predicted"/>
<protein>
    <submittedName>
        <fullName evidence="2">Uncharacterized protein</fullName>
    </submittedName>
</protein>
<evidence type="ECO:0000313" key="3">
    <source>
        <dbReference type="Proteomes" id="UP000620266"/>
    </source>
</evidence>
<evidence type="ECO:0000256" key="1">
    <source>
        <dbReference type="SAM" id="MobiDB-lite"/>
    </source>
</evidence>
<dbReference type="AlphaFoldDB" id="A0A8J2XZF9"/>
<dbReference type="Proteomes" id="UP000620266">
    <property type="component" value="Unassembled WGS sequence"/>
</dbReference>
<name>A0A8J2XZF9_9BURK</name>
<dbReference type="RefSeq" id="WP_188396005.1">
    <property type="nucleotide sequence ID" value="NZ_BMCG01000003.1"/>
</dbReference>
<keyword evidence="3" id="KW-1185">Reference proteome</keyword>
<organism evidence="2 3">
    <name type="scientific">Oxalicibacterium flavum</name>
    <dbReference type="NCBI Taxonomy" id="179467"/>
    <lineage>
        <taxon>Bacteria</taxon>
        <taxon>Pseudomonadati</taxon>
        <taxon>Pseudomonadota</taxon>
        <taxon>Betaproteobacteria</taxon>
        <taxon>Burkholderiales</taxon>
        <taxon>Oxalobacteraceae</taxon>
        <taxon>Oxalicibacterium</taxon>
    </lineage>
</organism>
<reference evidence="2" key="1">
    <citation type="journal article" date="2014" name="Int. J. Syst. Evol. Microbiol.">
        <title>Complete genome sequence of Corynebacterium casei LMG S-19264T (=DSM 44701T), isolated from a smear-ripened cheese.</title>
        <authorList>
            <consortium name="US DOE Joint Genome Institute (JGI-PGF)"/>
            <person name="Walter F."/>
            <person name="Albersmeier A."/>
            <person name="Kalinowski J."/>
            <person name="Ruckert C."/>
        </authorList>
    </citation>
    <scope>NUCLEOTIDE SEQUENCE</scope>
    <source>
        <strain evidence="2">CCM 7086</strain>
    </source>
</reference>